<dbReference type="Pfam" id="PF20199">
    <property type="entry name" value="RepSA"/>
    <property type="match status" value="1"/>
</dbReference>
<accession>A0A542EWJ0</accession>
<comment type="caution">
    <text evidence="1">The sequence shown here is derived from an EMBL/GenBank/DDBJ whole genome shotgun (WGS) entry which is preliminary data.</text>
</comment>
<protein>
    <recommendedName>
        <fullName evidence="3">Plasmid replication initiator protein</fullName>
    </recommendedName>
</protein>
<evidence type="ECO:0000313" key="1">
    <source>
        <dbReference type="EMBL" id="TQJ19712.1"/>
    </source>
</evidence>
<dbReference type="Proteomes" id="UP000316298">
    <property type="component" value="Unassembled WGS sequence"/>
</dbReference>
<reference evidence="1 2" key="1">
    <citation type="submission" date="2019-06" db="EMBL/GenBank/DDBJ databases">
        <title>Sequencing the genomes of 1000 actinobacteria strains.</title>
        <authorList>
            <person name="Klenk H.-P."/>
        </authorList>
    </citation>
    <scope>NUCLEOTIDE SEQUENCE [LARGE SCALE GENOMIC DNA]</scope>
    <source>
        <strain evidence="1 2">DSM 17305</strain>
    </source>
</reference>
<dbReference type="RefSeq" id="WP_141857612.1">
    <property type="nucleotide sequence ID" value="NZ_BAAAKA010000073.1"/>
</dbReference>
<sequence>MTSTQDTSNDSTDRAIDVLNGLLGGVEILAVHEPKSGRKFVPGAGDSNTPTNAVEHALQRAARTVDYDAWLEHTTSAGGCVAPIRLRGESHVVSERTGRIISTRHTDDMPGQVIYKACGNRRAAVCPSCAETYRGDTYQLVLAGLQGGKGIPATVAQHPSAFVTFTAPTFGPVHGTRSIRTRDGQNWTIRNRPCRPRREPEHCPHGVDLRCHQTHRDGEKILGTPLCLDCYDHDHQVVWNALSGELWRRTMERAKDILRTEAKKHGATVKLSYGKVAEMQARGVAHFHALMRLDGVNPLDPSVLEPPVCAATFTMLADAVRRAAETTRFRSLPHPDNSDGWLIAWGTQLDVRAVRQAVDGAITDTAVAGYLAKYATKGAEATGHSSARLTAATVNRYANQYSHAGRLVDACWRLGRPGSDLDEVEAAKNSGRLSYRRLQKWAHMLGFGGHFSTKSRQYSTTLKALREARANWRRDHHRTQDHTDDVETTLIVGNFTYAGTGWKTTGDALLANTAAAKAREHRRLVKELIAENND</sequence>
<organism evidence="1 2">
    <name type="scientific">Kribbella jejuensis</name>
    <dbReference type="NCBI Taxonomy" id="236068"/>
    <lineage>
        <taxon>Bacteria</taxon>
        <taxon>Bacillati</taxon>
        <taxon>Actinomycetota</taxon>
        <taxon>Actinomycetes</taxon>
        <taxon>Propionibacteriales</taxon>
        <taxon>Kribbellaceae</taxon>
        <taxon>Kribbella</taxon>
    </lineage>
</organism>
<dbReference type="InterPro" id="IPR046828">
    <property type="entry name" value="RepSA"/>
</dbReference>
<proteinExistence type="predicted"/>
<dbReference type="EMBL" id="VFMM01000001">
    <property type="protein sequence ID" value="TQJ19712.1"/>
    <property type="molecule type" value="Genomic_DNA"/>
</dbReference>
<dbReference type="OrthoDB" id="3203793at2"/>
<evidence type="ECO:0000313" key="2">
    <source>
        <dbReference type="Proteomes" id="UP000316298"/>
    </source>
</evidence>
<evidence type="ECO:0008006" key="3">
    <source>
        <dbReference type="Google" id="ProtNLM"/>
    </source>
</evidence>
<gene>
    <name evidence="1" type="ORF">FB475_3886</name>
</gene>
<name>A0A542EWJ0_9ACTN</name>
<dbReference type="AlphaFoldDB" id="A0A542EWJ0"/>
<keyword evidence="2" id="KW-1185">Reference proteome</keyword>